<keyword evidence="3" id="KW-0732">Signal</keyword>
<evidence type="ECO:0000313" key="8">
    <source>
        <dbReference type="EMBL" id="CAH0100997.1"/>
    </source>
</evidence>
<gene>
    <name evidence="8" type="ORF">DGAL_LOCUS3293</name>
</gene>
<keyword evidence="5" id="KW-0521">NADP</keyword>
<dbReference type="InterPro" id="IPR052206">
    <property type="entry name" value="Retinol_saturase"/>
</dbReference>
<evidence type="ECO:0000256" key="1">
    <source>
        <dbReference type="ARBA" id="ARBA00005855"/>
    </source>
</evidence>
<evidence type="ECO:0000256" key="7">
    <source>
        <dbReference type="SAM" id="Phobius"/>
    </source>
</evidence>
<evidence type="ECO:0000256" key="5">
    <source>
        <dbReference type="ARBA" id="ARBA00022857"/>
    </source>
</evidence>
<keyword evidence="4" id="KW-0274">FAD</keyword>
<keyword evidence="9" id="KW-1185">Reference proteome</keyword>
<dbReference type="Gene3D" id="3.50.50.60">
    <property type="entry name" value="FAD/NAD(P)-binding domain"/>
    <property type="match status" value="2"/>
</dbReference>
<dbReference type="EMBL" id="CAKKLH010000048">
    <property type="protein sequence ID" value="CAH0100997.1"/>
    <property type="molecule type" value="Genomic_DNA"/>
</dbReference>
<keyword evidence="6" id="KW-0520">NAD</keyword>
<evidence type="ECO:0000256" key="6">
    <source>
        <dbReference type="ARBA" id="ARBA00023027"/>
    </source>
</evidence>
<dbReference type="PANTHER" id="PTHR46091">
    <property type="entry name" value="BLR7054 PROTEIN"/>
    <property type="match status" value="1"/>
</dbReference>
<dbReference type="Proteomes" id="UP000789390">
    <property type="component" value="Unassembled WGS sequence"/>
</dbReference>
<evidence type="ECO:0000313" key="9">
    <source>
        <dbReference type="Proteomes" id="UP000789390"/>
    </source>
</evidence>
<dbReference type="PRINTS" id="PR00420">
    <property type="entry name" value="RNGMNOXGNASE"/>
</dbReference>
<keyword evidence="2" id="KW-0285">Flavoprotein</keyword>
<dbReference type="PANTHER" id="PTHR46091:SF3">
    <property type="entry name" value="AMINE OXIDASE DOMAIN-CONTAINING PROTEIN"/>
    <property type="match status" value="1"/>
</dbReference>
<dbReference type="AlphaFoldDB" id="A0A8J2RJF5"/>
<dbReference type="Pfam" id="PF13450">
    <property type="entry name" value="NAD_binding_8"/>
    <property type="match status" value="1"/>
</dbReference>
<reference evidence="8" key="1">
    <citation type="submission" date="2021-11" db="EMBL/GenBank/DDBJ databases">
        <authorList>
            <person name="Schell T."/>
        </authorList>
    </citation>
    <scope>NUCLEOTIDE SEQUENCE</scope>
    <source>
        <strain evidence="8">M5</strain>
    </source>
</reference>
<evidence type="ECO:0000256" key="3">
    <source>
        <dbReference type="ARBA" id="ARBA00022729"/>
    </source>
</evidence>
<dbReference type="InterPro" id="IPR036188">
    <property type="entry name" value="FAD/NAD-bd_sf"/>
</dbReference>
<comment type="similarity">
    <text evidence="1">Belongs to the carotenoid/retinoid oxidoreductase family. CrtISO subfamily.</text>
</comment>
<evidence type="ECO:0008006" key="10">
    <source>
        <dbReference type="Google" id="ProtNLM"/>
    </source>
</evidence>
<comment type="caution">
    <text evidence="8">The sequence shown here is derived from an EMBL/GenBank/DDBJ whole genome shotgun (WGS) entry which is preliminary data.</text>
</comment>
<sequence length="640" mass="71700">MIFNVAVILDEKNQAVFILAVLCCSVVLCYYFKRRFFTSKASSKWKNPFSHDSRLPCTPLIIDQEKRNRVLKRAFTKKLVGEQNWDAIVIGSGPGGLSSAALLSKAGLKVLVLEKHNTCGGGCHTFKEEGYEFDVGIHFVGGFTHQTLIHTLFDQISDGQIQWAQMDEIYDRVILDPMSPTKREYSIPSGLGVWEKQLIKSFPDERKAIETFFSMVKRVNHQIKGWILVKILPLWLVNLMNLFGLPRFLSDFYAWNRRTLAEVIESLTKNKDLQLLFTYSWGTYGTLPSQASFAMQALIHGHFEEGASYPIGGPSEIPFQIIPVIERAGGQVLMKAKVLMILTEDGKATGVRVGHKETSAVDIYAPIVISDAGILNTFMDLLPEDVSKRLPLWPLIHTMKPGIGCINVFIGLRGTAEELGLKAENLWILNDSSSEGFCEIFDGSNMDDVLNKTYPGFFIGCHSAKDPSWKCRYPGRSSITVLTFAPYSWFAQWENLSVKKRGDEYNSLKNAIGQQIIDQIIHIYPHLQNAIEFFSIGTPITNQHYLNAKAGATYGLDHGFERFSPKMASLLRPETGIDGLFLCGQDVMSLGLVAAVLSGVLCASVVLKNNLFQELEVLHKKLEANTDQRKQNNKQQNKSD</sequence>
<proteinExistence type="inferred from homology"/>
<accession>A0A8J2RJF5</accession>
<dbReference type="SUPFAM" id="SSF51905">
    <property type="entry name" value="FAD/NAD(P)-binding domain"/>
    <property type="match status" value="1"/>
</dbReference>
<feature type="transmembrane region" description="Helical" evidence="7">
    <location>
        <begin position="227"/>
        <end position="249"/>
    </location>
</feature>
<organism evidence="8 9">
    <name type="scientific">Daphnia galeata</name>
    <dbReference type="NCBI Taxonomy" id="27404"/>
    <lineage>
        <taxon>Eukaryota</taxon>
        <taxon>Metazoa</taxon>
        <taxon>Ecdysozoa</taxon>
        <taxon>Arthropoda</taxon>
        <taxon>Crustacea</taxon>
        <taxon>Branchiopoda</taxon>
        <taxon>Diplostraca</taxon>
        <taxon>Cladocera</taxon>
        <taxon>Anomopoda</taxon>
        <taxon>Daphniidae</taxon>
        <taxon>Daphnia</taxon>
    </lineage>
</organism>
<protein>
    <recommendedName>
        <fullName evidence="10">All-trans-retinol 13,14-reductase</fullName>
    </recommendedName>
</protein>
<keyword evidence="7" id="KW-0812">Transmembrane</keyword>
<keyword evidence="7" id="KW-1133">Transmembrane helix</keyword>
<evidence type="ECO:0000256" key="4">
    <source>
        <dbReference type="ARBA" id="ARBA00022827"/>
    </source>
</evidence>
<evidence type="ECO:0000256" key="2">
    <source>
        <dbReference type="ARBA" id="ARBA00022630"/>
    </source>
</evidence>
<feature type="transmembrane region" description="Helical" evidence="7">
    <location>
        <begin position="15"/>
        <end position="32"/>
    </location>
</feature>
<keyword evidence="7" id="KW-0472">Membrane</keyword>
<name>A0A8J2RJF5_9CRUS</name>
<dbReference type="OrthoDB" id="38045at2759"/>